<dbReference type="InterPro" id="IPR007375">
    <property type="entry name" value="SoxG"/>
</dbReference>
<gene>
    <name evidence="1" type="ORF">COB13_04205</name>
</gene>
<dbReference type="Gene3D" id="3.30.1360.120">
    <property type="entry name" value="Probable tRNA modification gtpase trme, domain 1"/>
    <property type="match status" value="1"/>
</dbReference>
<reference evidence="1" key="2">
    <citation type="journal article" date="2018" name="ISME J.">
        <title>A dynamic microbial community with high functional redundancy inhabits the cold, oxic subseafloor aquifer.</title>
        <authorList>
            <person name="Tully B.J."/>
            <person name="Wheat C.G."/>
            <person name="Glazer B.T."/>
            <person name="Huber J.A."/>
        </authorList>
    </citation>
    <scope>NUCLEOTIDE SEQUENCE</scope>
    <source>
        <strain evidence="1">NORP83</strain>
    </source>
</reference>
<organism evidence="1">
    <name type="scientific">OCS116 cluster bacterium</name>
    <dbReference type="NCBI Taxonomy" id="2030921"/>
    <lineage>
        <taxon>Bacteria</taxon>
        <taxon>Pseudomonadati</taxon>
        <taxon>Pseudomonadota</taxon>
        <taxon>Alphaproteobacteria</taxon>
        <taxon>OCS116 cluster</taxon>
    </lineage>
</organism>
<dbReference type="SUPFAM" id="SSF103025">
    <property type="entry name" value="Folate-binding domain"/>
    <property type="match status" value="1"/>
</dbReference>
<evidence type="ECO:0000313" key="1">
    <source>
        <dbReference type="EMBL" id="PCJ02405.1"/>
    </source>
</evidence>
<name>A0A2A4Z5Y9_9PROT</name>
<dbReference type="InterPro" id="IPR027266">
    <property type="entry name" value="TrmE/GcvT-like"/>
</dbReference>
<accession>A0A2A4Z5Y9</accession>
<sequence length="177" mass="19770">MADLLRDMPLSADVIDYSELKIKPQHLGVVMVQQSDIVAKSPRDLPSFGNVMMQDGVTIFSAIPNQWLHICQLDKIDEAIANYKAKITSENIVISCMSDQYIVFEINGDQAQNLLAKGCELDLSISNFKQNSCARTLLAHLNVVIWRETDDGFKLLIDASFAAHLWLWLEGAALEFG</sequence>
<dbReference type="EMBL" id="NVUS01000004">
    <property type="protein sequence ID" value="PCJ02405.1"/>
    <property type="molecule type" value="Genomic_DNA"/>
</dbReference>
<reference key="1">
    <citation type="submission" date="2017-08" db="EMBL/GenBank/DDBJ databases">
        <title>A dynamic microbial community with high functional redundancy inhabits the cold, oxic subseafloor aquifer.</title>
        <authorList>
            <person name="Tully B.J."/>
            <person name="Wheat C.G."/>
            <person name="Glazer B.T."/>
            <person name="Huber J.A."/>
        </authorList>
    </citation>
    <scope>NUCLEOTIDE SEQUENCE [LARGE SCALE GENOMIC DNA]</scope>
</reference>
<comment type="caution">
    <text evidence="1">The sequence shown here is derived from an EMBL/GenBank/DDBJ whole genome shotgun (WGS) entry which is preliminary data.</text>
</comment>
<proteinExistence type="predicted"/>
<dbReference type="AlphaFoldDB" id="A0A2A4Z5Y9"/>
<evidence type="ECO:0008006" key="2">
    <source>
        <dbReference type="Google" id="ProtNLM"/>
    </source>
</evidence>
<protein>
    <recommendedName>
        <fullName evidence="2">Sarcosine oxidase subunit gamma</fullName>
    </recommendedName>
</protein>
<dbReference type="Pfam" id="PF04268">
    <property type="entry name" value="SoxG"/>
    <property type="match status" value="1"/>
</dbReference>